<evidence type="ECO:0000256" key="6">
    <source>
        <dbReference type="NCBIfam" id="TIGR01068"/>
    </source>
</evidence>
<dbReference type="RefSeq" id="WP_092980772.1">
    <property type="nucleotide sequence ID" value="NZ_FOYQ01000001.1"/>
</dbReference>
<sequence>MALEITDASFDEVVLKSDKPVMVDFWAAWCGPCRMVGPIIEELSTEYEGKAVVGKVDVDVNQQFAAKYGVRNIPTVLVFKNGEIVNRQVGVSPKKVYADAIDAAL</sequence>
<dbReference type="SUPFAM" id="SSF52833">
    <property type="entry name" value="Thioredoxin-like"/>
    <property type="match status" value="1"/>
</dbReference>
<evidence type="ECO:0000256" key="2">
    <source>
        <dbReference type="ARBA" id="ARBA00022448"/>
    </source>
</evidence>
<dbReference type="OrthoDB" id="9790390at2"/>
<accession>A0A1I6FV41</accession>
<feature type="site" description="Deprotonates C-terminal active site Cys" evidence="8">
    <location>
        <position position="24"/>
    </location>
</feature>
<keyword evidence="3" id="KW-0249">Electron transport</keyword>
<dbReference type="Proteomes" id="UP000199534">
    <property type="component" value="Unassembled WGS sequence"/>
</dbReference>
<evidence type="ECO:0000256" key="9">
    <source>
        <dbReference type="PIRSR" id="PIRSR000077-4"/>
    </source>
</evidence>
<dbReference type="STRING" id="400055.SAMN04490243_0736"/>
<feature type="site" description="Contributes to redox potential value" evidence="8">
    <location>
        <position position="31"/>
    </location>
</feature>
<keyword evidence="2" id="KW-0813">Transport</keyword>
<dbReference type="PANTHER" id="PTHR45663">
    <property type="entry name" value="GEO12009P1"/>
    <property type="match status" value="1"/>
</dbReference>
<reference evidence="11 12" key="1">
    <citation type="submission" date="2016-10" db="EMBL/GenBank/DDBJ databases">
        <authorList>
            <person name="de Groot N.N."/>
        </authorList>
    </citation>
    <scope>NUCLEOTIDE SEQUENCE [LARGE SCALE GENOMIC DNA]</scope>
    <source>
        <strain evidence="11 12">DSM 21019</strain>
    </source>
</reference>
<evidence type="ECO:0000256" key="3">
    <source>
        <dbReference type="ARBA" id="ARBA00022982"/>
    </source>
</evidence>
<keyword evidence="4 9" id="KW-1015">Disulfide bond</keyword>
<dbReference type="Pfam" id="PF00085">
    <property type="entry name" value="Thioredoxin"/>
    <property type="match status" value="1"/>
</dbReference>
<keyword evidence="5 9" id="KW-0676">Redox-active center</keyword>
<organism evidence="11 12">
    <name type="scientific">Robiginitalea myxolifaciens</name>
    <dbReference type="NCBI Taxonomy" id="400055"/>
    <lineage>
        <taxon>Bacteria</taxon>
        <taxon>Pseudomonadati</taxon>
        <taxon>Bacteroidota</taxon>
        <taxon>Flavobacteriia</taxon>
        <taxon>Flavobacteriales</taxon>
        <taxon>Flavobacteriaceae</taxon>
        <taxon>Robiginitalea</taxon>
    </lineage>
</organism>
<dbReference type="Gene3D" id="3.40.30.10">
    <property type="entry name" value="Glutaredoxin"/>
    <property type="match status" value="1"/>
</dbReference>
<gene>
    <name evidence="11" type="ORF">SAMN04490243_0736</name>
</gene>
<feature type="domain" description="Thioredoxin" evidence="10">
    <location>
        <begin position="1"/>
        <end position="105"/>
    </location>
</feature>
<dbReference type="PIRSF" id="PIRSF000077">
    <property type="entry name" value="Thioredoxin"/>
    <property type="match status" value="1"/>
</dbReference>
<evidence type="ECO:0000259" key="10">
    <source>
        <dbReference type="PROSITE" id="PS51352"/>
    </source>
</evidence>
<evidence type="ECO:0000256" key="7">
    <source>
        <dbReference type="PIRNR" id="PIRNR000077"/>
    </source>
</evidence>
<feature type="site" description="Contributes to redox potential value" evidence="8">
    <location>
        <position position="32"/>
    </location>
</feature>
<comment type="similarity">
    <text evidence="1 7">Belongs to the thioredoxin family.</text>
</comment>
<evidence type="ECO:0000313" key="11">
    <source>
        <dbReference type="EMBL" id="SFR33825.1"/>
    </source>
</evidence>
<dbReference type="EMBL" id="FOYQ01000001">
    <property type="protein sequence ID" value="SFR33825.1"/>
    <property type="molecule type" value="Genomic_DNA"/>
</dbReference>
<evidence type="ECO:0000256" key="4">
    <source>
        <dbReference type="ARBA" id="ARBA00023157"/>
    </source>
</evidence>
<dbReference type="NCBIfam" id="TIGR01068">
    <property type="entry name" value="thioredoxin"/>
    <property type="match status" value="1"/>
</dbReference>
<evidence type="ECO:0000313" key="12">
    <source>
        <dbReference type="Proteomes" id="UP000199534"/>
    </source>
</evidence>
<dbReference type="InterPro" id="IPR017937">
    <property type="entry name" value="Thioredoxin_CS"/>
</dbReference>
<keyword evidence="12" id="KW-1185">Reference proteome</keyword>
<dbReference type="GO" id="GO:0015035">
    <property type="term" value="F:protein-disulfide reductase activity"/>
    <property type="evidence" value="ECO:0007669"/>
    <property type="project" value="UniProtKB-UniRule"/>
</dbReference>
<feature type="active site" description="Nucleophile" evidence="8">
    <location>
        <position position="30"/>
    </location>
</feature>
<dbReference type="GO" id="GO:0045454">
    <property type="term" value="P:cell redox homeostasis"/>
    <property type="evidence" value="ECO:0007669"/>
    <property type="project" value="TreeGrafter"/>
</dbReference>
<dbReference type="CDD" id="cd02947">
    <property type="entry name" value="TRX_family"/>
    <property type="match status" value="1"/>
</dbReference>
<dbReference type="InterPro" id="IPR005746">
    <property type="entry name" value="Thioredoxin"/>
</dbReference>
<proteinExistence type="inferred from homology"/>
<dbReference type="PROSITE" id="PS00194">
    <property type="entry name" value="THIOREDOXIN_1"/>
    <property type="match status" value="1"/>
</dbReference>
<protein>
    <recommendedName>
        <fullName evidence="6 7">Thioredoxin</fullName>
    </recommendedName>
</protein>
<dbReference type="AlphaFoldDB" id="A0A1I6FV41"/>
<evidence type="ECO:0000256" key="8">
    <source>
        <dbReference type="PIRSR" id="PIRSR000077-1"/>
    </source>
</evidence>
<feature type="active site" description="Nucleophile" evidence="8">
    <location>
        <position position="33"/>
    </location>
</feature>
<name>A0A1I6FV41_9FLAO</name>
<dbReference type="FunFam" id="3.40.30.10:FF:000001">
    <property type="entry name" value="Thioredoxin"/>
    <property type="match status" value="1"/>
</dbReference>
<dbReference type="PROSITE" id="PS51352">
    <property type="entry name" value="THIOREDOXIN_2"/>
    <property type="match status" value="1"/>
</dbReference>
<feature type="disulfide bond" description="Redox-active" evidence="9">
    <location>
        <begin position="30"/>
        <end position="33"/>
    </location>
</feature>
<dbReference type="InterPro" id="IPR036249">
    <property type="entry name" value="Thioredoxin-like_sf"/>
</dbReference>
<evidence type="ECO:0000256" key="5">
    <source>
        <dbReference type="ARBA" id="ARBA00023284"/>
    </source>
</evidence>
<dbReference type="PANTHER" id="PTHR45663:SF11">
    <property type="entry name" value="GEO12009P1"/>
    <property type="match status" value="1"/>
</dbReference>
<dbReference type="GO" id="GO:0005829">
    <property type="term" value="C:cytosol"/>
    <property type="evidence" value="ECO:0007669"/>
    <property type="project" value="TreeGrafter"/>
</dbReference>
<dbReference type="InterPro" id="IPR013766">
    <property type="entry name" value="Thioredoxin_domain"/>
</dbReference>
<dbReference type="PRINTS" id="PR00421">
    <property type="entry name" value="THIOREDOXIN"/>
</dbReference>
<evidence type="ECO:0000256" key="1">
    <source>
        <dbReference type="ARBA" id="ARBA00008987"/>
    </source>
</evidence>